<keyword evidence="2" id="KW-1185">Reference proteome</keyword>
<name>A0A3N4LN43_9PEZI</name>
<reference evidence="1 2" key="1">
    <citation type="journal article" date="2018" name="Nat. Ecol. Evol.">
        <title>Pezizomycetes genomes reveal the molecular basis of ectomycorrhizal truffle lifestyle.</title>
        <authorList>
            <person name="Murat C."/>
            <person name="Payen T."/>
            <person name="Noel B."/>
            <person name="Kuo A."/>
            <person name="Morin E."/>
            <person name="Chen J."/>
            <person name="Kohler A."/>
            <person name="Krizsan K."/>
            <person name="Balestrini R."/>
            <person name="Da Silva C."/>
            <person name="Montanini B."/>
            <person name="Hainaut M."/>
            <person name="Levati E."/>
            <person name="Barry K.W."/>
            <person name="Belfiori B."/>
            <person name="Cichocki N."/>
            <person name="Clum A."/>
            <person name="Dockter R.B."/>
            <person name="Fauchery L."/>
            <person name="Guy J."/>
            <person name="Iotti M."/>
            <person name="Le Tacon F."/>
            <person name="Lindquist E.A."/>
            <person name="Lipzen A."/>
            <person name="Malagnac F."/>
            <person name="Mello A."/>
            <person name="Molinier V."/>
            <person name="Miyauchi S."/>
            <person name="Poulain J."/>
            <person name="Riccioni C."/>
            <person name="Rubini A."/>
            <person name="Sitrit Y."/>
            <person name="Splivallo R."/>
            <person name="Traeger S."/>
            <person name="Wang M."/>
            <person name="Zifcakova L."/>
            <person name="Wipf D."/>
            <person name="Zambonelli A."/>
            <person name="Paolocci F."/>
            <person name="Nowrousian M."/>
            <person name="Ottonello S."/>
            <person name="Baldrian P."/>
            <person name="Spatafora J.W."/>
            <person name="Henrissat B."/>
            <person name="Nagy L.G."/>
            <person name="Aury J.M."/>
            <person name="Wincker P."/>
            <person name="Grigoriev I.V."/>
            <person name="Bonfante P."/>
            <person name="Martin F.M."/>
        </authorList>
    </citation>
    <scope>NUCLEOTIDE SEQUENCE [LARGE SCALE GENOMIC DNA]</scope>
    <source>
        <strain evidence="1 2">ATCC MYA-4762</strain>
    </source>
</reference>
<dbReference type="InParanoid" id="A0A3N4LN43"/>
<sequence length="189" mass="20934">MVAVSTGAAVVVRRPKTAAQDDDIWQEAGAGCKERNAHGVNREHCYGRSIMVEGLSTHKIQPDSQSIGLGRRIVINCAVGAYCWRRRSLYIGCLFLFLFLRFDKSSEAGVLPGNHGEYTCTPISRKFELNYAVNDVLQIAMSMYALLLARLKMSWPQQRESGGKQNVMCGGVAEVDNITAWKGENVIHL</sequence>
<dbReference type="AlphaFoldDB" id="A0A3N4LN43"/>
<evidence type="ECO:0000313" key="1">
    <source>
        <dbReference type="EMBL" id="RPB24333.1"/>
    </source>
</evidence>
<dbReference type="EMBL" id="ML121542">
    <property type="protein sequence ID" value="RPB24333.1"/>
    <property type="molecule type" value="Genomic_DNA"/>
</dbReference>
<proteinExistence type="predicted"/>
<protein>
    <submittedName>
        <fullName evidence="1">Uncharacterized protein</fullName>
    </submittedName>
</protein>
<organism evidence="1 2">
    <name type="scientific">Terfezia boudieri ATCC MYA-4762</name>
    <dbReference type="NCBI Taxonomy" id="1051890"/>
    <lineage>
        <taxon>Eukaryota</taxon>
        <taxon>Fungi</taxon>
        <taxon>Dikarya</taxon>
        <taxon>Ascomycota</taxon>
        <taxon>Pezizomycotina</taxon>
        <taxon>Pezizomycetes</taxon>
        <taxon>Pezizales</taxon>
        <taxon>Pezizaceae</taxon>
        <taxon>Terfezia</taxon>
    </lineage>
</organism>
<dbReference type="Proteomes" id="UP000267821">
    <property type="component" value="Unassembled WGS sequence"/>
</dbReference>
<gene>
    <name evidence="1" type="ORF">L211DRAFT_192778</name>
</gene>
<accession>A0A3N4LN43</accession>
<evidence type="ECO:0000313" key="2">
    <source>
        <dbReference type="Proteomes" id="UP000267821"/>
    </source>
</evidence>